<dbReference type="PROSITE" id="PS51318">
    <property type="entry name" value="TAT"/>
    <property type="match status" value="1"/>
</dbReference>
<dbReference type="Proteomes" id="UP001501495">
    <property type="component" value="Unassembled WGS sequence"/>
</dbReference>
<dbReference type="InterPro" id="IPR019546">
    <property type="entry name" value="TAT_signal_bac_arc"/>
</dbReference>
<dbReference type="PANTHER" id="PTHR43737">
    <property type="entry name" value="BLL7424 PROTEIN"/>
    <property type="match status" value="1"/>
</dbReference>
<proteinExistence type="predicted"/>
<organism evidence="1 2">
    <name type="scientific">Nocardioides fonticola</name>
    <dbReference type="NCBI Taxonomy" id="450363"/>
    <lineage>
        <taxon>Bacteria</taxon>
        <taxon>Bacillati</taxon>
        <taxon>Actinomycetota</taxon>
        <taxon>Actinomycetes</taxon>
        <taxon>Propionibacteriales</taxon>
        <taxon>Nocardioidaceae</taxon>
        <taxon>Nocardioides</taxon>
    </lineage>
</organism>
<accession>A0ABP7XU83</accession>
<keyword evidence="2" id="KW-1185">Reference proteome</keyword>
<name>A0ABP7XU83_9ACTN</name>
<dbReference type="InterPro" id="IPR006311">
    <property type="entry name" value="TAT_signal"/>
</dbReference>
<dbReference type="InterPro" id="IPR010869">
    <property type="entry name" value="DUF1501"/>
</dbReference>
<protein>
    <submittedName>
        <fullName evidence="1">DUF1501 domain-containing protein</fullName>
    </submittedName>
</protein>
<dbReference type="PANTHER" id="PTHR43737:SF1">
    <property type="entry name" value="DUF1501 DOMAIN-CONTAINING PROTEIN"/>
    <property type="match status" value="1"/>
</dbReference>
<sequence>MTSRSNDQSGCGECSGYATSRRGFLGLGAAAGLAGVTTTMLGDVMTSAVFGAAPGERILVVLSQRGGADGLSIVVPHAESAYYAARPSIAVAKSSLLVPDSRFGLHPSLKPLLPLWSSGRMAAIQAVGMPVPNRSHFDAMVELEDAAPGSSVRAGWLNRLIGALEGPHADAFSGVASGSSLLPTSLTGPRHTLAMADAAELVLPYAGSDQAAGVAAALRSLHGGSDAVSQVGREAISVTRRGRRVIAAASTRTSYPNSDLGAALKQSAALIRADLGVRAIAVDSGGWDHHVNLSSLLPTVLGDLASSVAAFFADLGDLAERVTLVTVSEFGRRLAQNGAHGLDHGYGNAVLVLGGGVKGGYYGRWPGLSAGKQVDGDLAVTTDVRHVWGEILESRFPAVDRTKVLPNAGGLRRLGFMR</sequence>
<comment type="caution">
    <text evidence="1">The sequence shown here is derived from an EMBL/GenBank/DDBJ whole genome shotgun (WGS) entry which is preliminary data.</text>
</comment>
<dbReference type="RefSeq" id="WP_344734780.1">
    <property type="nucleotide sequence ID" value="NZ_BAAAZH010000028.1"/>
</dbReference>
<dbReference type="Pfam" id="PF07394">
    <property type="entry name" value="DUF1501"/>
    <property type="match status" value="1"/>
</dbReference>
<reference evidence="2" key="1">
    <citation type="journal article" date="2019" name="Int. J. Syst. Evol. Microbiol.">
        <title>The Global Catalogue of Microorganisms (GCM) 10K type strain sequencing project: providing services to taxonomists for standard genome sequencing and annotation.</title>
        <authorList>
            <consortium name="The Broad Institute Genomics Platform"/>
            <consortium name="The Broad Institute Genome Sequencing Center for Infectious Disease"/>
            <person name="Wu L."/>
            <person name="Ma J."/>
        </authorList>
    </citation>
    <scope>NUCLEOTIDE SEQUENCE [LARGE SCALE GENOMIC DNA]</scope>
    <source>
        <strain evidence="2">JCM 16703</strain>
    </source>
</reference>
<evidence type="ECO:0000313" key="1">
    <source>
        <dbReference type="EMBL" id="GAA4126088.1"/>
    </source>
</evidence>
<dbReference type="EMBL" id="BAAAZH010000028">
    <property type="protein sequence ID" value="GAA4126088.1"/>
    <property type="molecule type" value="Genomic_DNA"/>
</dbReference>
<dbReference type="NCBIfam" id="TIGR01409">
    <property type="entry name" value="TAT_signal_seq"/>
    <property type="match status" value="1"/>
</dbReference>
<evidence type="ECO:0000313" key="2">
    <source>
        <dbReference type="Proteomes" id="UP001501495"/>
    </source>
</evidence>
<gene>
    <name evidence="1" type="ORF">GCM10022215_35180</name>
</gene>